<dbReference type="Pfam" id="PF00153">
    <property type="entry name" value="Mito_carr"/>
    <property type="match status" value="3"/>
</dbReference>
<evidence type="ECO:0000256" key="2">
    <source>
        <dbReference type="ARBA" id="ARBA00006375"/>
    </source>
</evidence>
<dbReference type="Pfam" id="PF00010">
    <property type="entry name" value="HLH"/>
    <property type="match status" value="1"/>
</dbReference>
<keyword evidence="9 10" id="KW-0472">Membrane</keyword>
<dbReference type="InterPro" id="IPR023395">
    <property type="entry name" value="MCP_dom_sf"/>
</dbReference>
<evidence type="ECO:0000256" key="10">
    <source>
        <dbReference type="PROSITE-ProRule" id="PRU00282"/>
    </source>
</evidence>
<comment type="caution">
    <text evidence="14">The sequence shown here is derived from an EMBL/GenBank/DDBJ whole genome shotgun (WGS) entry which is preliminary data.</text>
</comment>
<keyword evidence="5" id="KW-0677">Repeat</keyword>
<evidence type="ECO:0000256" key="7">
    <source>
        <dbReference type="ARBA" id="ARBA00022989"/>
    </source>
</evidence>
<dbReference type="GO" id="GO:0051724">
    <property type="term" value="F:NAD transmembrane transporter activity"/>
    <property type="evidence" value="ECO:0007669"/>
    <property type="project" value="TreeGrafter"/>
</dbReference>
<dbReference type="SUPFAM" id="SSF103506">
    <property type="entry name" value="Mitochondrial carrier"/>
    <property type="match status" value="1"/>
</dbReference>
<keyword evidence="8" id="KW-0496">Mitochondrion</keyword>
<dbReference type="PROSITE" id="PS50888">
    <property type="entry name" value="BHLH"/>
    <property type="match status" value="1"/>
</dbReference>
<feature type="domain" description="BHLH" evidence="13">
    <location>
        <begin position="35"/>
        <end position="85"/>
    </location>
</feature>
<dbReference type="Gene3D" id="1.50.40.10">
    <property type="entry name" value="Mitochondrial carrier domain"/>
    <property type="match status" value="1"/>
</dbReference>
<sequence>MSRQPDSSYHRQEPSLQQRNHRPLKPPQPEGRRKQRRQAANDRERRRMTRINVAFDRLRTRLPRTSHRLSKHDTLQMALSYIAELWNILEVPRAGRVVQASVSRLYAALHVTSACGSLMQGELHEETSLPGVTFLASSRVRCGHESCHVALRPFRRHQSNTLTPSLGMVTQPQAGDKPIGSGGESGTSCPATQACPPAAGATLLAMPLKEDSREFVCGWGAAFINITVTFPMHKLMFRQMLHGISTASALQQLKREGLKNLYRGILPPLCQKTISTSIMFGMFDQYRKLIAHHYPHISKGTTLALAATLAGCTEAILCPFERIQTLLQDKKFHGHYRNSLHVTQDLWKFGLKEYYRGMISILLRNGPSNILFFGLRTKVKERLPEPGESWWGNFIADFVSGAFLGAFISTVMYPFNVIKTHQQCQVGGPFQSMNQTFWDIYTARGSKLRRLFSGAHVNYSRALVSWGIINASYEVLQRFLYS</sequence>
<dbReference type="GO" id="GO:0046983">
    <property type="term" value="F:protein dimerization activity"/>
    <property type="evidence" value="ECO:0007669"/>
    <property type="project" value="InterPro"/>
</dbReference>
<evidence type="ECO:0000256" key="8">
    <source>
        <dbReference type="ARBA" id="ARBA00023128"/>
    </source>
</evidence>
<comment type="similarity">
    <text evidence="2 11">Belongs to the mitochondrial carrier (TC 2.A.29) family.</text>
</comment>
<dbReference type="EMBL" id="JACEEZ010024405">
    <property type="protein sequence ID" value="KAG0710236.1"/>
    <property type="molecule type" value="Genomic_DNA"/>
</dbReference>
<organism evidence="14 15">
    <name type="scientific">Chionoecetes opilio</name>
    <name type="common">Atlantic snow crab</name>
    <name type="synonym">Cancer opilio</name>
    <dbReference type="NCBI Taxonomy" id="41210"/>
    <lineage>
        <taxon>Eukaryota</taxon>
        <taxon>Metazoa</taxon>
        <taxon>Ecdysozoa</taxon>
        <taxon>Arthropoda</taxon>
        <taxon>Crustacea</taxon>
        <taxon>Multicrustacea</taxon>
        <taxon>Malacostraca</taxon>
        <taxon>Eumalacostraca</taxon>
        <taxon>Eucarida</taxon>
        <taxon>Decapoda</taxon>
        <taxon>Pleocyemata</taxon>
        <taxon>Brachyura</taxon>
        <taxon>Eubrachyura</taxon>
        <taxon>Majoidea</taxon>
        <taxon>Majidae</taxon>
        <taxon>Chionoecetes</taxon>
    </lineage>
</organism>
<evidence type="ECO:0000256" key="11">
    <source>
        <dbReference type="RuleBase" id="RU000488"/>
    </source>
</evidence>
<dbReference type="InterPro" id="IPR052465">
    <property type="entry name" value="Mito_NAD+_Carrier"/>
</dbReference>
<dbReference type="PROSITE" id="PS50920">
    <property type="entry name" value="SOLCAR"/>
    <property type="match status" value="3"/>
</dbReference>
<proteinExistence type="inferred from homology"/>
<evidence type="ECO:0000313" key="15">
    <source>
        <dbReference type="Proteomes" id="UP000770661"/>
    </source>
</evidence>
<accession>A0A8J5CD91</accession>
<feature type="repeat" description="Solcar" evidence="10">
    <location>
        <begin position="392"/>
        <end position="479"/>
    </location>
</feature>
<dbReference type="OrthoDB" id="2139348at2759"/>
<keyword evidence="15" id="KW-1185">Reference proteome</keyword>
<name>A0A8J5CD91_CHIOP</name>
<dbReference type="Gene3D" id="4.10.280.10">
    <property type="entry name" value="Helix-loop-helix DNA-binding domain"/>
    <property type="match status" value="1"/>
</dbReference>
<gene>
    <name evidence="14" type="primary">Slc25a51</name>
    <name evidence="14" type="ORF">GWK47_000200</name>
</gene>
<evidence type="ECO:0000256" key="6">
    <source>
        <dbReference type="ARBA" id="ARBA00022792"/>
    </source>
</evidence>
<dbReference type="SMART" id="SM00353">
    <property type="entry name" value="HLH"/>
    <property type="match status" value="1"/>
</dbReference>
<keyword evidence="7" id="KW-1133">Transmembrane helix</keyword>
<comment type="subcellular location">
    <subcellularLocation>
        <location evidence="1">Mitochondrion inner membrane</location>
        <topology evidence="1">Multi-pass membrane protein</topology>
    </subcellularLocation>
</comment>
<evidence type="ECO:0000259" key="13">
    <source>
        <dbReference type="PROSITE" id="PS50888"/>
    </source>
</evidence>
<dbReference type="SUPFAM" id="SSF47459">
    <property type="entry name" value="HLH, helix-loop-helix DNA-binding domain"/>
    <property type="match status" value="1"/>
</dbReference>
<dbReference type="AlphaFoldDB" id="A0A8J5CD91"/>
<keyword evidence="3 11" id="KW-0813">Transport</keyword>
<reference evidence="14" key="1">
    <citation type="submission" date="2020-07" db="EMBL/GenBank/DDBJ databases">
        <title>The High-quality genome of the commercially important snow crab, Chionoecetes opilio.</title>
        <authorList>
            <person name="Jeong J.-H."/>
            <person name="Ryu S."/>
        </authorList>
    </citation>
    <scope>NUCLEOTIDE SEQUENCE</scope>
    <source>
        <strain evidence="14">MADBK_172401_WGS</strain>
        <tissue evidence="14">Digestive gland</tissue>
    </source>
</reference>
<dbReference type="PANTHER" id="PTHR46131">
    <property type="entry name" value="SD08549P"/>
    <property type="match status" value="1"/>
</dbReference>
<evidence type="ECO:0000256" key="9">
    <source>
        <dbReference type="ARBA" id="ARBA00023136"/>
    </source>
</evidence>
<evidence type="ECO:0000256" key="1">
    <source>
        <dbReference type="ARBA" id="ARBA00004448"/>
    </source>
</evidence>
<dbReference type="GO" id="GO:0005743">
    <property type="term" value="C:mitochondrial inner membrane"/>
    <property type="evidence" value="ECO:0007669"/>
    <property type="project" value="UniProtKB-SubCell"/>
</dbReference>
<feature type="region of interest" description="Disordered" evidence="12">
    <location>
        <begin position="1"/>
        <end position="48"/>
    </location>
</feature>
<evidence type="ECO:0000256" key="12">
    <source>
        <dbReference type="SAM" id="MobiDB-lite"/>
    </source>
</evidence>
<dbReference type="InterPro" id="IPR011598">
    <property type="entry name" value="bHLH_dom"/>
</dbReference>
<protein>
    <submittedName>
        <fullName evidence="14">Solute carrier family 25 member 51</fullName>
    </submittedName>
</protein>
<evidence type="ECO:0000256" key="5">
    <source>
        <dbReference type="ARBA" id="ARBA00022737"/>
    </source>
</evidence>
<dbReference type="Proteomes" id="UP000770661">
    <property type="component" value="Unassembled WGS sequence"/>
</dbReference>
<dbReference type="PANTHER" id="PTHR46131:SF1">
    <property type="entry name" value="SD08549P"/>
    <property type="match status" value="1"/>
</dbReference>
<feature type="repeat" description="Solcar" evidence="10">
    <location>
        <begin position="298"/>
        <end position="382"/>
    </location>
</feature>
<feature type="repeat" description="Solcar" evidence="10">
    <location>
        <begin position="209"/>
        <end position="289"/>
    </location>
</feature>
<dbReference type="InterPro" id="IPR018108">
    <property type="entry name" value="MCP_transmembrane"/>
</dbReference>
<evidence type="ECO:0000313" key="14">
    <source>
        <dbReference type="EMBL" id="KAG0710236.1"/>
    </source>
</evidence>
<evidence type="ECO:0000256" key="3">
    <source>
        <dbReference type="ARBA" id="ARBA00022448"/>
    </source>
</evidence>
<keyword evidence="6" id="KW-0999">Mitochondrion inner membrane</keyword>
<evidence type="ECO:0000256" key="4">
    <source>
        <dbReference type="ARBA" id="ARBA00022692"/>
    </source>
</evidence>
<keyword evidence="4 10" id="KW-0812">Transmembrane</keyword>
<dbReference type="InterPro" id="IPR036638">
    <property type="entry name" value="HLH_DNA-bd_sf"/>
</dbReference>